<sequence length="109" mass="11485">MLLWFAEDDDRLSDATLRRPLLALEEALTGTRWALAPGPGDPAAQGPAVVSLLRSIALLTGRNPALRAHTIADVLAGAEDIAPLHVDDLPSRSTVVGLGTRSSPRAAMR</sequence>
<dbReference type="Proteomes" id="UP000824005">
    <property type="component" value="Unassembled WGS sequence"/>
</dbReference>
<reference evidence="1" key="2">
    <citation type="submission" date="2021-04" db="EMBL/GenBank/DDBJ databases">
        <authorList>
            <person name="Gilroy R."/>
        </authorList>
    </citation>
    <scope>NUCLEOTIDE SEQUENCE</scope>
    <source>
        <strain evidence="1">ChiGjej1B1-98</strain>
    </source>
</reference>
<proteinExistence type="predicted"/>
<accession>A0A9D1YTE7</accession>
<dbReference type="EMBL" id="DXDC01000050">
    <property type="protein sequence ID" value="HIY65008.1"/>
    <property type="molecule type" value="Genomic_DNA"/>
</dbReference>
<organism evidence="1 2">
    <name type="scientific">Candidatus Agrococcus pullicola</name>
    <dbReference type="NCBI Taxonomy" id="2838429"/>
    <lineage>
        <taxon>Bacteria</taxon>
        <taxon>Bacillati</taxon>
        <taxon>Actinomycetota</taxon>
        <taxon>Actinomycetes</taxon>
        <taxon>Micrococcales</taxon>
        <taxon>Microbacteriaceae</taxon>
        <taxon>Agrococcus</taxon>
    </lineage>
</organism>
<dbReference type="AlphaFoldDB" id="A0A9D1YTE7"/>
<evidence type="ECO:0000313" key="2">
    <source>
        <dbReference type="Proteomes" id="UP000824005"/>
    </source>
</evidence>
<protein>
    <submittedName>
        <fullName evidence="1">Uncharacterized protein</fullName>
    </submittedName>
</protein>
<evidence type="ECO:0000313" key="1">
    <source>
        <dbReference type="EMBL" id="HIY65008.1"/>
    </source>
</evidence>
<name>A0A9D1YTE7_9MICO</name>
<comment type="caution">
    <text evidence="1">The sequence shown here is derived from an EMBL/GenBank/DDBJ whole genome shotgun (WGS) entry which is preliminary data.</text>
</comment>
<reference evidence="1" key="1">
    <citation type="journal article" date="2021" name="PeerJ">
        <title>Extensive microbial diversity within the chicken gut microbiome revealed by metagenomics and culture.</title>
        <authorList>
            <person name="Gilroy R."/>
            <person name="Ravi A."/>
            <person name="Getino M."/>
            <person name="Pursley I."/>
            <person name="Horton D.L."/>
            <person name="Alikhan N.F."/>
            <person name="Baker D."/>
            <person name="Gharbi K."/>
            <person name="Hall N."/>
            <person name="Watson M."/>
            <person name="Adriaenssens E.M."/>
            <person name="Foster-Nyarko E."/>
            <person name="Jarju S."/>
            <person name="Secka A."/>
            <person name="Antonio M."/>
            <person name="Oren A."/>
            <person name="Chaudhuri R.R."/>
            <person name="La Ragione R."/>
            <person name="Hildebrand F."/>
            <person name="Pallen M.J."/>
        </authorList>
    </citation>
    <scope>NUCLEOTIDE SEQUENCE</scope>
    <source>
        <strain evidence="1">ChiGjej1B1-98</strain>
    </source>
</reference>
<gene>
    <name evidence="1" type="ORF">H9830_01865</name>
</gene>